<dbReference type="OrthoDB" id="581532at2"/>
<keyword evidence="3" id="KW-1185">Reference proteome</keyword>
<reference evidence="3" key="1">
    <citation type="submission" date="2018-05" db="EMBL/GenBank/DDBJ databases">
        <authorList>
            <person name="Du Z."/>
            <person name="Wang X."/>
        </authorList>
    </citation>
    <scope>NUCLEOTIDE SEQUENCE [LARGE SCALE GENOMIC DNA]</scope>
    <source>
        <strain evidence="3">WDS4C29</strain>
    </source>
</reference>
<name>A0A2V1P8E7_9RHOB</name>
<proteinExistence type="predicted"/>
<dbReference type="PROSITE" id="PS51340">
    <property type="entry name" value="MOSC"/>
    <property type="match status" value="1"/>
</dbReference>
<gene>
    <name evidence="2" type="ORF">DFK10_01360</name>
</gene>
<accession>A0A2V1P8E7</accession>
<dbReference type="Pfam" id="PF03476">
    <property type="entry name" value="MOSC_N"/>
    <property type="match status" value="1"/>
</dbReference>
<sequence>MMGSVAQLWRHPIKSHGREALEAVTLSVGQCMPLDRHWAVTHEASRFDGTGWVSCQNFMIGARTPGLAGLWARVDEEARRVTLTHRDLGELTFAPDDPAEAARFLDWIAPLCPENRARPSAVVSVQGRGMTDSDFPSISVMNLSSHRAVAQKLGRDIEPERWRGNIWLDGLGPWEEFEWIGKTIRIGSASLHVRKRITRCLHTAANPITGKRDTATLDALEVGWGHCDFGVYCEVIDGGDIRLGDKSEVL</sequence>
<dbReference type="GO" id="GO:0030151">
    <property type="term" value="F:molybdenum ion binding"/>
    <property type="evidence" value="ECO:0007669"/>
    <property type="project" value="InterPro"/>
</dbReference>
<dbReference type="SUPFAM" id="SSF50800">
    <property type="entry name" value="PK beta-barrel domain-like"/>
    <property type="match status" value="1"/>
</dbReference>
<evidence type="ECO:0000259" key="1">
    <source>
        <dbReference type="PROSITE" id="PS51340"/>
    </source>
</evidence>
<dbReference type="Gene3D" id="2.40.33.20">
    <property type="entry name" value="PK beta-barrel domain-like"/>
    <property type="match status" value="1"/>
</dbReference>
<dbReference type="GO" id="GO:0030170">
    <property type="term" value="F:pyridoxal phosphate binding"/>
    <property type="evidence" value="ECO:0007669"/>
    <property type="project" value="InterPro"/>
</dbReference>
<dbReference type="InterPro" id="IPR011037">
    <property type="entry name" value="Pyrv_Knase-like_insert_dom_sf"/>
</dbReference>
<dbReference type="InterPro" id="IPR005303">
    <property type="entry name" value="MOCOS_middle"/>
</dbReference>
<feature type="domain" description="MOSC" evidence="1">
    <location>
        <begin position="112"/>
        <end position="250"/>
    </location>
</feature>
<dbReference type="InterPro" id="IPR005302">
    <property type="entry name" value="MoCF_Sase_C"/>
</dbReference>
<protein>
    <submittedName>
        <fullName evidence="2">Molybdenum cofactor biosysynthesis protein</fullName>
    </submittedName>
</protein>
<dbReference type="AlphaFoldDB" id="A0A2V1P8E7"/>
<evidence type="ECO:0000313" key="3">
    <source>
        <dbReference type="Proteomes" id="UP000245293"/>
    </source>
</evidence>
<evidence type="ECO:0000313" key="2">
    <source>
        <dbReference type="EMBL" id="PWG18596.1"/>
    </source>
</evidence>
<dbReference type="RefSeq" id="WP_109385801.1">
    <property type="nucleotide sequence ID" value="NZ_QETF01000001.1"/>
</dbReference>
<dbReference type="GO" id="GO:0003824">
    <property type="term" value="F:catalytic activity"/>
    <property type="evidence" value="ECO:0007669"/>
    <property type="project" value="InterPro"/>
</dbReference>
<dbReference type="EMBL" id="QETF01000001">
    <property type="protein sequence ID" value="PWG18596.1"/>
    <property type="molecule type" value="Genomic_DNA"/>
</dbReference>
<comment type="caution">
    <text evidence="2">The sequence shown here is derived from an EMBL/GenBank/DDBJ whole genome shotgun (WGS) entry which is preliminary data.</text>
</comment>
<dbReference type="Pfam" id="PF03473">
    <property type="entry name" value="MOSC"/>
    <property type="match status" value="1"/>
</dbReference>
<organism evidence="2 3">
    <name type="scientific">Salibaculum griseiflavum</name>
    <dbReference type="NCBI Taxonomy" id="1914409"/>
    <lineage>
        <taxon>Bacteria</taxon>
        <taxon>Pseudomonadati</taxon>
        <taxon>Pseudomonadota</taxon>
        <taxon>Alphaproteobacteria</taxon>
        <taxon>Rhodobacterales</taxon>
        <taxon>Roseobacteraceae</taxon>
        <taxon>Salibaculum</taxon>
    </lineage>
</organism>
<dbReference type="Proteomes" id="UP000245293">
    <property type="component" value="Unassembled WGS sequence"/>
</dbReference>